<evidence type="ECO:0000313" key="3">
    <source>
        <dbReference type="Proteomes" id="UP000503540"/>
    </source>
</evidence>
<organism evidence="2 3">
    <name type="scientific">Nocardia arthritidis</name>
    <dbReference type="NCBI Taxonomy" id="228602"/>
    <lineage>
        <taxon>Bacteria</taxon>
        <taxon>Bacillati</taxon>
        <taxon>Actinomycetota</taxon>
        <taxon>Actinomycetes</taxon>
        <taxon>Mycobacteriales</taxon>
        <taxon>Nocardiaceae</taxon>
        <taxon>Nocardia</taxon>
    </lineage>
</organism>
<dbReference type="PROSITE" id="PS50943">
    <property type="entry name" value="HTH_CROC1"/>
    <property type="match status" value="1"/>
</dbReference>
<dbReference type="Gene3D" id="1.10.260.40">
    <property type="entry name" value="lambda repressor-like DNA-binding domains"/>
    <property type="match status" value="1"/>
</dbReference>
<dbReference type="InterPro" id="IPR010982">
    <property type="entry name" value="Lambda_DNA-bd_dom_sf"/>
</dbReference>
<dbReference type="SMART" id="SM00530">
    <property type="entry name" value="HTH_XRE"/>
    <property type="match status" value="1"/>
</dbReference>
<proteinExistence type="predicted"/>
<accession>A0A6G9YP31</accession>
<dbReference type="CDD" id="cd00093">
    <property type="entry name" value="HTH_XRE"/>
    <property type="match status" value="1"/>
</dbReference>
<dbReference type="Proteomes" id="UP000503540">
    <property type="component" value="Chromosome"/>
</dbReference>
<keyword evidence="3" id="KW-1185">Reference proteome</keyword>
<protein>
    <submittedName>
        <fullName evidence="2">Helix-turn-helix domain-containing protein</fullName>
    </submittedName>
</protein>
<dbReference type="EMBL" id="CP046172">
    <property type="protein sequence ID" value="QIS14890.1"/>
    <property type="molecule type" value="Genomic_DNA"/>
</dbReference>
<evidence type="ECO:0000259" key="1">
    <source>
        <dbReference type="PROSITE" id="PS50943"/>
    </source>
</evidence>
<gene>
    <name evidence="2" type="ORF">F5544_35290</name>
</gene>
<dbReference type="SUPFAM" id="SSF47413">
    <property type="entry name" value="lambda repressor-like DNA-binding domains"/>
    <property type="match status" value="1"/>
</dbReference>
<name>A0A6G9YP31_9NOCA</name>
<evidence type="ECO:0000313" key="2">
    <source>
        <dbReference type="EMBL" id="QIS14890.1"/>
    </source>
</evidence>
<dbReference type="GO" id="GO:0003677">
    <property type="term" value="F:DNA binding"/>
    <property type="evidence" value="ECO:0007669"/>
    <property type="project" value="InterPro"/>
</dbReference>
<dbReference type="RefSeq" id="WP_167477225.1">
    <property type="nucleotide sequence ID" value="NZ_CP046172.1"/>
</dbReference>
<dbReference type="AlphaFoldDB" id="A0A6G9YP31"/>
<dbReference type="InterPro" id="IPR001387">
    <property type="entry name" value="Cro/C1-type_HTH"/>
</dbReference>
<dbReference type="Pfam" id="PF13560">
    <property type="entry name" value="HTH_31"/>
    <property type="match status" value="1"/>
</dbReference>
<reference evidence="2 3" key="1">
    <citation type="journal article" date="2019" name="ACS Chem. Biol.">
        <title>Identification and Mobilization of a Cryptic Antibiotic Biosynthesis Gene Locus from a Human-Pathogenic Nocardia Isolate.</title>
        <authorList>
            <person name="Herisse M."/>
            <person name="Ishida K."/>
            <person name="Porter J.L."/>
            <person name="Howden B."/>
            <person name="Hertweck C."/>
            <person name="Stinear T.P."/>
            <person name="Pidot S.J."/>
        </authorList>
    </citation>
    <scope>NUCLEOTIDE SEQUENCE [LARGE SCALE GENOMIC DNA]</scope>
    <source>
        <strain evidence="2 3">AUSMDU00012717</strain>
    </source>
</reference>
<sequence>MEDLGAALRAARMAAGLSLARMAARTSYSKPYLGQLETGSRAVRAEHVAAYEAALGVRIDGAATDSGAVEPWDELRPLLHSRRARQPGAQSRFTVDELAAAERRACWARTRQWRDTAPRAQVAGWLNGNRDRLRREPECGRALRVAAEIADIAAVMAWDIEEHRAAQRYSVQAARYAAAAGDPALAAATLAALVWQYLDRGRPDDGLEVAQLAQYISRRAASSRLRAALSWQEAWAHAMLGDRPAFRRAFAFAEDCRAEAESEVRSSVEPSNAAAGFGIGSRRAHGVPVAAPRSLVESDSAATELEIQQLDAVDRSLLGLELAAVLGPRRHWPGPGEQHRHVGHAYRELARTEPRFARTIARLPELARGGRRSGRPGDSVLRSIAVARAHLLIHEPDRAAASVTAALPLIGPCPTGRIAARLRDFHHESAEFATVPEIRATRSALAELTAHLPTTRALFDSARAVPGR</sequence>
<feature type="domain" description="HTH cro/C1-type" evidence="1">
    <location>
        <begin position="8"/>
        <end position="62"/>
    </location>
</feature>
<dbReference type="KEGG" id="nah:F5544_35290"/>